<dbReference type="SUPFAM" id="SSF51735">
    <property type="entry name" value="NAD(P)-binding Rossmann-fold domains"/>
    <property type="match status" value="1"/>
</dbReference>
<reference evidence="2" key="1">
    <citation type="journal article" date="2014" name="Int. J. Syst. Evol. Microbiol.">
        <title>Complete genome sequence of Corynebacterium casei LMG S-19264T (=DSM 44701T), isolated from a smear-ripened cheese.</title>
        <authorList>
            <consortium name="US DOE Joint Genome Institute (JGI-PGF)"/>
            <person name="Walter F."/>
            <person name="Albersmeier A."/>
            <person name="Kalinowski J."/>
            <person name="Ruckert C."/>
        </authorList>
    </citation>
    <scope>NUCLEOTIDE SEQUENCE</scope>
    <source>
        <strain evidence="2">CGMCC 1.14988</strain>
    </source>
</reference>
<dbReference type="PANTHER" id="PTHR48079:SF6">
    <property type="entry name" value="NAD(P)-BINDING DOMAIN-CONTAINING PROTEIN-RELATED"/>
    <property type="match status" value="1"/>
</dbReference>
<evidence type="ECO:0000313" key="3">
    <source>
        <dbReference type="Proteomes" id="UP000650511"/>
    </source>
</evidence>
<dbReference type="PANTHER" id="PTHR48079">
    <property type="entry name" value="PROTEIN YEEZ"/>
    <property type="match status" value="1"/>
</dbReference>
<feature type="domain" description="NAD-dependent epimerase/dehydratase" evidence="1">
    <location>
        <begin position="4"/>
        <end position="208"/>
    </location>
</feature>
<name>A0A8J3ABC6_9ACTN</name>
<organism evidence="2 3">
    <name type="scientific">Egicoccus halophilus</name>
    <dbReference type="NCBI Taxonomy" id="1670830"/>
    <lineage>
        <taxon>Bacteria</taxon>
        <taxon>Bacillati</taxon>
        <taxon>Actinomycetota</taxon>
        <taxon>Nitriliruptoria</taxon>
        <taxon>Egicoccales</taxon>
        <taxon>Egicoccaceae</taxon>
        <taxon>Egicoccus</taxon>
    </lineage>
</organism>
<gene>
    <name evidence="2" type="ORF">GCM10011354_06880</name>
</gene>
<dbReference type="Gene3D" id="3.40.50.720">
    <property type="entry name" value="NAD(P)-binding Rossmann-like Domain"/>
    <property type="match status" value="1"/>
</dbReference>
<dbReference type="AlphaFoldDB" id="A0A8J3ABC6"/>
<dbReference type="Proteomes" id="UP000650511">
    <property type="component" value="Unassembled WGS sequence"/>
</dbReference>
<comment type="caution">
    <text evidence="2">The sequence shown here is derived from an EMBL/GenBank/DDBJ whole genome shotgun (WGS) entry which is preliminary data.</text>
</comment>
<accession>A0A8J3ABC6</accession>
<dbReference type="OrthoDB" id="9787292at2"/>
<dbReference type="RefSeq" id="WP_130650823.1">
    <property type="nucleotide sequence ID" value="NZ_BMHA01000002.1"/>
</dbReference>
<keyword evidence="3" id="KW-1185">Reference proteome</keyword>
<protein>
    <submittedName>
        <fullName evidence="2">Epimerase</fullName>
    </submittedName>
</protein>
<reference evidence="2" key="2">
    <citation type="submission" date="2020-09" db="EMBL/GenBank/DDBJ databases">
        <authorList>
            <person name="Sun Q."/>
            <person name="Zhou Y."/>
        </authorList>
    </citation>
    <scope>NUCLEOTIDE SEQUENCE</scope>
    <source>
        <strain evidence="2">CGMCC 1.14988</strain>
    </source>
</reference>
<dbReference type="GO" id="GO:0004029">
    <property type="term" value="F:aldehyde dehydrogenase (NAD+) activity"/>
    <property type="evidence" value="ECO:0007669"/>
    <property type="project" value="TreeGrafter"/>
</dbReference>
<dbReference type="InterPro" id="IPR051783">
    <property type="entry name" value="NAD(P)-dependent_oxidoreduct"/>
</dbReference>
<dbReference type="InterPro" id="IPR001509">
    <property type="entry name" value="Epimerase_deHydtase"/>
</dbReference>
<evidence type="ECO:0000259" key="1">
    <source>
        <dbReference type="Pfam" id="PF01370"/>
    </source>
</evidence>
<proteinExistence type="predicted"/>
<dbReference type="EMBL" id="BMHA01000002">
    <property type="protein sequence ID" value="GGI04003.1"/>
    <property type="molecule type" value="Genomic_DNA"/>
</dbReference>
<dbReference type="GO" id="GO:0005737">
    <property type="term" value="C:cytoplasm"/>
    <property type="evidence" value="ECO:0007669"/>
    <property type="project" value="TreeGrafter"/>
</dbReference>
<sequence>MTTLVTGATGFIGHEVARQLAAAGERPRLVVRRRARGPLLHGLDADIVHADLRAPETLARAVAGCDRIIHLAGRAVFEPARKLVDSFVHGTRHLAEAAADAGVEHLLFASSLLVHAPTDEPITADTPPDPVTDYGRTKWFVERKLAAFGARTGLAVGSVRLPHVYGPTDQLFGRVHRRVLLVPGRTSRPYAHLHVTDAARALIRASEQRWQGASAIGDAQPAGWDEVLGHLQARMPDLRVVRVPESLARVGTTLLAPAVALRRQPTLQTVDAVRSWNFSMPVAPDALWPQLGITPRYPTYREGIDATLDSYVAFRWRHPVEDRSR</sequence>
<dbReference type="InterPro" id="IPR036291">
    <property type="entry name" value="NAD(P)-bd_dom_sf"/>
</dbReference>
<dbReference type="Pfam" id="PF01370">
    <property type="entry name" value="Epimerase"/>
    <property type="match status" value="1"/>
</dbReference>
<evidence type="ECO:0000313" key="2">
    <source>
        <dbReference type="EMBL" id="GGI04003.1"/>
    </source>
</evidence>